<dbReference type="InterPro" id="IPR028082">
    <property type="entry name" value="Peripla_BP_I"/>
</dbReference>
<dbReference type="CDD" id="cd06339">
    <property type="entry name" value="PBP1_YraM_LppC_lipoprotein-like"/>
    <property type="match status" value="1"/>
</dbReference>
<dbReference type="InterPro" id="IPR028081">
    <property type="entry name" value="Leu-bd"/>
</dbReference>
<evidence type="ECO:0000313" key="7">
    <source>
        <dbReference type="Proteomes" id="UP001597135"/>
    </source>
</evidence>
<gene>
    <name evidence="6" type="ORF">ACFQ4E_19850</name>
</gene>
<keyword evidence="3" id="KW-0813">Transport</keyword>
<keyword evidence="7" id="KW-1185">Reference proteome</keyword>
<dbReference type="Proteomes" id="UP001597135">
    <property type="component" value="Unassembled WGS sequence"/>
</dbReference>
<dbReference type="Gene3D" id="3.40.50.2300">
    <property type="match status" value="2"/>
</dbReference>
<dbReference type="RefSeq" id="WP_386806268.1">
    <property type="nucleotide sequence ID" value="NZ_JBHTMU010000063.1"/>
</dbReference>
<feature type="domain" description="Leucine-binding protein" evidence="5">
    <location>
        <begin position="46"/>
        <end position="372"/>
    </location>
</feature>
<feature type="chain" id="PRO_5046872987" evidence="4">
    <location>
        <begin position="26"/>
        <end position="391"/>
    </location>
</feature>
<organism evidence="6 7">
    <name type="scientific">Litorisediminicola beolgyonensis</name>
    <dbReference type="NCBI Taxonomy" id="1173614"/>
    <lineage>
        <taxon>Bacteria</taxon>
        <taxon>Pseudomonadati</taxon>
        <taxon>Pseudomonadota</taxon>
        <taxon>Alphaproteobacteria</taxon>
        <taxon>Rhodobacterales</taxon>
        <taxon>Paracoccaceae</taxon>
        <taxon>Litorisediminicola</taxon>
    </lineage>
</organism>
<dbReference type="PANTHER" id="PTHR30483:SF6">
    <property type="entry name" value="PERIPLASMIC BINDING PROTEIN OF ABC TRANSPORTER FOR NATURAL AMINO ACIDS"/>
    <property type="match status" value="1"/>
</dbReference>
<dbReference type="PANTHER" id="PTHR30483">
    <property type="entry name" value="LEUCINE-SPECIFIC-BINDING PROTEIN"/>
    <property type="match status" value="1"/>
</dbReference>
<evidence type="ECO:0000256" key="3">
    <source>
        <dbReference type="ARBA" id="ARBA00022970"/>
    </source>
</evidence>
<evidence type="ECO:0000313" key="6">
    <source>
        <dbReference type="EMBL" id="MFD1344692.1"/>
    </source>
</evidence>
<evidence type="ECO:0000259" key="5">
    <source>
        <dbReference type="Pfam" id="PF13458"/>
    </source>
</evidence>
<comment type="similarity">
    <text evidence="1">Belongs to the leucine-binding protein family.</text>
</comment>
<dbReference type="EMBL" id="JBHTMU010000063">
    <property type="protein sequence ID" value="MFD1344692.1"/>
    <property type="molecule type" value="Genomic_DNA"/>
</dbReference>
<evidence type="ECO:0000256" key="1">
    <source>
        <dbReference type="ARBA" id="ARBA00010062"/>
    </source>
</evidence>
<proteinExistence type="inferred from homology"/>
<comment type="caution">
    <text evidence="6">The sequence shown here is derived from an EMBL/GenBank/DDBJ whole genome shotgun (WGS) entry which is preliminary data.</text>
</comment>
<evidence type="ECO:0000256" key="4">
    <source>
        <dbReference type="SAM" id="SignalP"/>
    </source>
</evidence>
<dbReference type="SUPFAM" id="SSF53822">
    <property type="entry name" value="Periplasmic binding protein-like I"/>
    <property type="match status" value="1"/>
</dbReference>
<evidence type="ECO:0000256" key="2">
    <source>
        <dbReference type="ARBA" id="ARBA00022729"/>
    </source>
</evidence>
<keyword evidence="3" id="KW-0029">Amino-acid transport</keyword>
<sequence>MFAVFTAARKALTRGSAALAVLALAACDPVAITAGGGGPRVDTSQPVRVALLVPRSDSGAGAIARSLENAARLAIAELGGVQIDLQVYDTAGQAARAAQQAQTAVDNGAQIILGPLFGEAANAAALAVADEGINVLSFSNNATIAGGNLFVLGSTFQNTASRLVRYGTRQNVDDIAVLYQNTTGGALGNQAITQAAARGGARIVASEPYNLNTESLTSALARIAGPVTSGQADALFLTDTWDGGLSVVLQLGPEQGLTPSAVQYMGLSRWDSRTDGFNLPGIEGAWFTVPDRSTQAGFESRYRAAYGAAPHALAGLAFDGINAVGSLIRQGRSDALTGRALTQGSGFQGAGGVFRLLADGSNERALAIATIRNQQVVILDPAPRAFGGAGF</sequence>
<protein>
    <submittedName>
        <fullName evidence="6">Penicillin-binding protein activator</fullName>
    </submittedName>
</protein>
<dbReference type="InterPro" id="IPR051010">
    <property type="entry name" value="BCAA_transport"/>
</dbReference>
<feature type="signal peptide" evidence="4">
    <location>
        <begin position="1"/>
        <end position="25"/>
    </location>
</feature>
<dbReference type="Pfam" id="PF13458">
    <property type="entry name" value="Peripla_BP_6"/>
    <property type="match status" value="1"/>
</dbReference>
<reference evidence="7" key="1">
    <citation type="journal article" date="2019" name="Int. J. Syst. Evol. Microbiol.">
        <title>The Global Catalogue of Microorganisms (GCM) 10K type strain sequencing project: providing services to taxonomists for standard genome sequencing and annotation.</title>
        <authorList>
            <consortium name="The Broad Institute Genomics Platform"/>
            <consortium name="The Broad Institute Genome Sequencing Center for Infectious Disease"/>
            <person name="Wu L."/>
            <person name="Ma J."/>
        </authorList>
    </citation>
    <scope>NUCLEOTIDE SEQUENCE [LARGE SCALE GENOMIC DNA]</scope>
    <source>
        <strain evidence="7">CCUG 62953</strain>
    </source>
</reference>
<accession>A0ABW3ZPB4</accession>
<name>A0ABW3ZPB4_9RHOB</name>
<keyword evidence="2 4" id="KW-0732">Signal</keyword>